<accession>A0ABR3D5W6</accession>
<feature type="domain" description="Ecp2 effector protein-like" evidence="3">
    <location>
        <begin position="237"/>
        <end position="311"/>
    </location>
</feature>
<evidence type="ECO:0000256" key="1">
    <source>
        <dbReference type="SAM" id="MobiDB-lite"/>
    </source>
</evidence>
<proteinExistence type="predicted"/>
<dbReference type="Pfam" id="PF14856">
    <property type="entry name" value="Hce2"/>
    <property type="match status" value="1"/>
</dbReference>
<evidence type="ECO:0000313" key="5">
    <source>
        <dbReference type="Proteomes" id="UP001451303"/>
    </source>
</evidence>
<comment type="caution">
    <text evidence="4">The sequence shown here is derived from an EMBL/GenBank/DDBJ whole genome shotgun (WGS) entry which is preliminary data.</text>
</comment>
<name>A0ABR3D5W6_NEUIN</name>
<keyword evidence="5" id="KW-1185">Reference proteome</keyword>
<feature type="signal peptide" evidence="2">
    <location>
        <begin position="1"/>
        <end position="18"/>
    </location>
</feature>
<reference evidence="4 5" key="1">
    <citation type="submission" date="2023-09" db="EMBL/GenBank/DDBJ databases">
        <title>Multi-omics analysis of a traditional fermented food reveals byproduct-associated fungal strains for waste-to-food upcycling.</title>
        <authorList>
            <consortium name="Lawrence Berkeley National Laboratory"/>
            <person name="Rekdal V.M."/>
            <person name="Villalobos-Escobedo J.M."/>
            <person name="Rodriguez-Valeron N."/>
            <person name="Garcia M.O."/>
            <person name="Vasquez D.P."/>
            <person name="Damayanti I."/>
            <person name="Sorensen P.M."/>
            <person name="Baidoo E.E."/>
            <person name="De Carvalho A.C."/>
            <person name="Riley R."/>
            <person name="Lipzen A."/>
            <person name="He G."/>
            <person name="Yan M."/>
            <person name="Haridas S."/>
            <person name="Daum C."/>
            <person name="Yoshinaga Y."/>
            <person name="Ng V."/>
            <person name="Grigoriev I.V."/>
            <person name="Munk R."/>
            <person name="Nuraida L."/>
            <person name="Wijaya C.H."/>
            <person name="Morales P.-C."/>
            <person name="Keasling J.D."/>
        </authorList>
    </citation>
    <scope>NUCLEOTIDE SEQUENCE [LARGE SCALE GENOMIC DNA]</scope>
    <source>
        <strain evidence="4 5">FGSC 2613</strain>
    </source>
</reference>
<dbReference type="InterPro" id="IPR029226">
    <property type="entry name" value="Ecp2-like"/>
</dbReference>
<evidence type="ECO:0000259" key="3">
    <source>
        <dbReference type="Pfam" id="PF14856"/>
    </source>
</evidence>
<feature type="region of interest" description="Disordered" evidence="1">
    <location>
        <begin position="154"/>
        <end position="191"/>
    </location>
</feature>
<feature type="region of interest" description="Disordered" evidence="1">
    <location>
        <begin position="289"/>
        <end position="309"/>
    </location>
</feature>
<gene>
    <name evidence="4" type="ORF">QR685DRAFT_574215</name>
</gene>
<dbReference type="EMBL" id="JAVLET010000008">
    <property type="protein sequence ID" value="KAL0468110.1"/>
    <property type="molecule type" value="Genomic_DNA"/>
</dbReference>
<feature type="chain" id="PRO_5045951960" description="Ecp2 effector protein-like domain-containing protein" evidence="2">
    <location>
        <begin position="19"/>
        <end position="358"/>
    </location>
</feature>
<organism evidence="4 5">
    <name type="scientific">Neurospora intermedia</name>
    <dbReference type="NCBI Taxonomy" id="5142"/>
    <lineage>
        <taxon>Eukaryota</taxon>
        <taxon>Fungi</taxon>
        <taxon>Dikarya</taxon>
        <taxon>Ascomycota</taxon>
        <taxon>Pezizomycotina</taxon>
        <taxon>Sordariomycetes</taxon>
        <taxon>Sordariomycetidae</taxon>
        <taxon>Sordariales</taxon>
        <taxon>Sordariaceae</taxon>
        <taxon>Neurospora</taxon>
    </lineage>
</organism>
<evidence type="ECO:0000256" key="2">
    <source>
        <dbReference type="SAM" id="SignalP"/>
    </source>
</evidence>
<protein>
    <recommendedName>
        <fullName evidence="3">Ecp2 effector protein-like domain-containing protein</fullName>
    </recommendedName>
</protein>
<dbReference type="Proteomes" id="UP001451303">
    <property type="component" value="Unassembled WGS sequence"/>
</dbReference>
<keyword evidence="2" id="KW-0732">Signal</keyword>
<evidence type="ECO:0000313" key="4">
    <source>
        <dbReference type="EMBL" id="KAL0468110.1"/>
    </source>
</evidence>
<sequence length="358" mass="38440">MQLISVLTALATFKVTAALPSAVKGANDLVTRDGLLGSKLCTDVNFTGNCETITNVAGGLKPNQCIVVDSYLARKGISSIQPLERSWCTYYMTANCQDLSLDNCGHYDATSPIDDLTKLIMHSISQALQLVYLIALTSSISAAIISPVSIHVSRDNTSSSTSIDDSTNSSGPTNSSDSSNSSNSSKSSNSSDLVLNHSLTSTSTSFTSLDIAQAQPSFCPYDSLTQPQPLLLYDLSTTPLVSDCAHILDIINDTQPRGYWTFDTSDLEKGITLIGYGSCAFMIKDGEISEGGDGKNDNNDNNKDKNKKAEQVKWGVEELKFYLGTWLQNQRHGRLGAVGEVDCWVEGEQKKEEGGGEG</sequence>